<evidence type="ECO:0000256" key="1">
    <source>
        <dbReference type="SAM" id="Phobius"/>
    </source>
</evidence>
<feature type="transmembrane region" description="Helical" evidence="1">
    <location>
        <begin position="257"/>
        <end position="275"/>
    </location>
</feature>
<feature type="transmembrane region" description="Helical" evidence="1">
    <location>
        <begin position="152"/>
        <end position="179"/>
    </location>
</feature>
<feature type="transmembrane region" description="Helical" evidence="1">
    <location>
        <begin position="73"/>
        <end position="100"/>
    </location>
</feature>
<evidence type="ECO:0000313" key="2">
    <source>
        <dbReference type="EMBL" id="SVA74450.1"/>
    </source>
</evidence>
<feature type="transmembrane region" description="Helical" evidence="1">
    <location>
        <begin position="526"/>
        <end position="548"/>
    </location>
</feature>
<name>A0A381YC47_9ZZZZ</name>
<gene>
    <name evidence="2" type="ORF">METZ01_LOCUS127304</name>
</gene>
<accession>A0A381YC47</accession>
<dbReference type="EMBL" id="UINC01017848">
    <property type="protein sequence ID" value="SVA74450.1"/>
    <property type="molecule type" value="Genomic_DNA"/>
</dbReference>
<feature type="transmembrane region" description="Helical" evidence="1">
    <location>
        <begin position="411"/>
        <end position="432"/>
    </location>
</feature>
<keyword evidence="1" id="KW-1133">Transmembrane helix</keyword>
<keyword evidence="1" id="KW-0472">Membrane</keyword>
<keyword evidence="1" id="KW-0812">Transmembrane</keyword>
<sequence length="558" mass="63534">MSTLQYGTRRTLLLPMLLSAKNRFFPTGSLPIKSMGAGIFCLVLCTVIFNVTLRVITYFHAQDELGVILSLKIFQMAWILIFVMLIFSCMVSAVSSVYLSQDNEIVFSAPITTPELYFMRYISNTIYTSWMMIIFSLPLFASYGIVFHTPPLYWLLMVITLVSMACSATCFGLLVTVILINIFPARHTKDIILYLSLCFGVLILFLIRLLKPEDMVYFDKYGFLIDHLSKISKPAAPYIPAGWAANFLSLYLLDLEIDWLLLGLILLTPFALYFLGEGAMKLWFFPGYSKSQESFGGNTKFGKKRKYLPNTWQWVFSKEFKIFARDSSEWSQLFMIAALVVIYLYNFKLLPIERASFSEEFITNLIAFLNIGLAGFIITSLSARFVFPSIGAEGGAFYHIRSSPLSIKRFLMYKFLFYVIPFTFLSLTLIIISNRILHIEGPMWWISFLINLFITWIVVALALGFGAVHADFKSENKTVTMGSMGAIMFLLTATALQVVIIFIGANPVYRITRRWLNDHVLNLSDLYLLAAWVLISIVISLGLAIYYFRKGIHMLGNS</sequence>
<feature type="transmembrane region" description="Helical" evidence="1">
    <location>
        <begin position="121"/>
        <end position="146"/>
    </location>
</feature>
<reference evidence="2" key="1">
    <citation type="submission" date="2018-05" db="EMBL/GenBank/DDBJ databases">
        <authorList>
            <person name="Lanie J.A."/>
            <person name="Ng W.-L."/>
            <person name="Kazmierczak K.M."/>
            <person name="Andrzejewski T.M."/>
            <person name="Davidsen T.M."/>
            <person name="Wayne K.J."/>
            <person name="Tettelin H."/>
            <person name="Glass J.I."/>
            <person name="Rusch D."/>
            <person name="Podicherti R."/>
            <person name="Tsui H.-C.T."/>
            <person name="Winkler M.E."/>
        </authorList>
    </citation>
    <scope>NUCLEOTIDE SEQUENCE</scope>
</reference>
<feature type="transmembrane region" description="Helical" evidence="1">
    <location>
        <begin position="444"/>
        <end position="465"/>
    </location>
</feature>
<feature type="transmembrane region" description="Helical" evidence="1">
    <location>
        <begin position="39"/>
        <end position="61"/>
    </location>
</feature>
<feature type="transmembrane region" description="Helical" evidence="1">
    <location>
        <begin position="367"/>
        <end position="390"/>
    </location>
</feature>
<feature type="transmembrane region" description="Helical" evidence="1">
    <location>
        <begin position="191"/>
        <end position="210"/>
    </location>
</feature>
<organism evidence="2">
    <name type="scientific">marine metagenome</name>
    <dbReference type="NCBI Taxonomy" id="408172"/>
    <lineage>
        <taxon>unclassified sequences</taxon>
        <taxon>metagenomes</taxon>
        <taxon>ecological metagenomes</taxon>
    </lineage>
</organism>
<dbReference type="InterPro" id="IPR031599">
    <property type="entry name" value="ABC_tran_2"/>
</dbReference>
<proteinExistence type="predicted"/>
<protein>
    <submittedName>
        <fullName evidence="2">Uncharacterized protein</fullName>
    </submittedName>
</protein>
<dbReference type="Pfam" id="PF16949">
    <property type="entry name" value="ABC_tran_2"/>
    <property type="match status" value="1"/>
</dbReference>
<feature type="transmembrane region" description="Helical" evidence="1">
    <location>
        <begin position="486"/>
        <end position="506"/>
    </location>
</feature>
<feature type="transmembrane region" description="Helical" evidence="1">
    <location>
        <begin position="330"/>
        <end position="347"/>
    </location>
</feature>
<dbReference type="AlphaFoldDB" id="A0A381YC47"/>